<dbReference type="PANTHER" id="PTHR34817:SF2">
    <property type="entry name" value="NUCLEOTIDYLTRANSFERASE"/>
    <property type="match status" value="1"/>
</dbReference>
<dbReference type="AlphaFoldDB" id="A0A807LFS2"/>
<gene>
    <name evidence="1" type="ORF">BWI95_04150</name>
</gene>
<accession>A0A807LFS2</accession>
<sequence length="261" mass="30196">MEQHGVDAAMRERVRLELEAVERKYDVRVLYACESGSRGWGFASPDSDYDVRFLYVHKPQWYLRVEPQRDVIELPIDAELDVCGWEWRKALGLLKAANPTLIEWLDSPVVYQQDEGVLAALRDQVPHWFSPVRARWHYYAMAKKNFRSYLQDEQVRLKKYFYVLRPLLAVRWIEAGKGMPPMRFATLLAGSDLGAPLRAEIDELLEVKQRAGEAQYGARRPLMHDFISQELARGEVADALPESRSGNVRDLDQLLFETVMA</sequence>
<dbReference type="Pfam" id="PF10127">
    <property type="entry name" value="RlaP"/>
    <property type="match status" value="1"/>
</dbReference>
<organism evidence="1 2">
    <name type="scientific">Kosakonia cowanii JCM 10956 = DSM 18146</name>
    <dbReference type="NCBI Taxonomy" id="1300165"/>
    <lineage>
        <taxon>Bacteria</taxon>
        <taxon>Pseudomonadati</taxon>
        <taxon>Pseudomonadota</taxon>
        <taxon>Gammaproteobacteria</taxon>
        <taxon>Enterobacterales</taxon>
        <taxon>Enterobacteriaceae</taxon>
        <taxon>Kosakonia</taxon>
    </lineage>
</organism>
<evidence type="ECO:0000313" key="1">
    <source>
        <dbReference type="EMBL" id="APZ04312.1"/>
    </source>
</evidence>
<dbReference type="EMBL" id="CP019445">
    <property type="protein sequence ID" value="APZ04312.1"/>
    <property type="molecule type" value="Genomic_DNA"/>
</dbReference>
<keyword evidence="2" id="KW-1185">Reference proteome</keyword>
<dbReference type="InterPro" id="IPR018775">
    <property type="entry name" value="RlaP"/>
</dbReference>
<dbReference type="PANTHER" id="PTHR34817">
    <property type="entry name" value="NUCLEOTIDYLTRANSFERASE"/>
    <property type="match status" value="1"/>
</dbReference>
<reference evidence="1 2" key="1">
    <citation type="submission" date="2017-01" db="EMBL/GenBank/DDBJ databases">
        <authorList>
            <person name="Cao J.-M."/>
        </authorList>
    </citation>
    <scope>NUCLEOTIDE SEQUENCE [LARGE SCALE GENOMIC DNA]</scope>
    <source>
        <strain evidence="1 2">888-76</strain>
    </source>
</reference>
<dbReference type="GO" id="GO:0016740">
    <property type="term" value="F:transferase activity"/>
    <property type="evidence" value="ECO:0007669"/>
    <property type="project" value="UniProtKB-KW"/>
</dbReference>
<dbReference type="RefSeq" id="WP_023478385.1">
    <property type="nucleotide sequence ID" value="NZ_CP019445.1"/>
</dbReference>
<keyword evidence="1" id="KW-0808">Transferase</keyword>
<evidence type="ECO:0000313" key="2">
    <source>
        <dbReference type="Proteomes" id="UP000187148"/>
    </source>
</evidence>
<dbReference type="Proteomes" id="UP000187148">
    <property type="component" value="Chromosome"/>
</dbReference>
<name>A0A807LFS2_9ENTR</name>
<protein>
    <submittedName>
        <fullName evidence="1">Nucleotidyltransferase</fullName>
    </submittedName>
</protein>
<proteinExistence type="predicted"/>
<dbReference type="KEGG" id="kco:BWI95_04150"/>